<accession>A0A0G3M3S9</accession>
<feature type="transmembrane region" description="Helical" evidence="1">
    <location>
        <begin position="341"/>
        <end position="361"/>
    </location>
</feature>
<feature type="transmembrane region" description="Helical" evidence="1">
    <location>
        <begin position="310"/>
        <end position="329"/>
    </location>
</feature>
<feature type="transmembrane region" description="Helical" evidence="1">
    <location>
        <begin position="136"/>
        <end position="169"/>
    </location>
</feature>
<protein>
    <recommendedName>
        <fullName evidence="4">EpsG family protein</fullName>
    </recommendedName>
</protein>
<reference evidence="2 3" key="1">
    <citation type="submission" date="2014-11" db="EMBL/GenBank/DDBJ databases">
        <authorList>
            <person name="Park G.-S."/>
            <person name="Hong S.-J."/>
            <person name="Jung B.K."/>
            <person name="Khan A.R."/>
            <person name="Kwak Y."/>
            <person name="Shin J.-H."/>
        </authorList>
    </citation>
    <scope>NUCLEOTIDE SEQUENCE [LARGE SCALE GENOMIC DNA]</scope>
    <source>
        <strain evidence="2 3">DSM 27622</strain>
    </source>
</reference>
<feature type="transmembrane region" description="Helical" evidence="1">
    <location>
        <begin position="255"/>
        <end position="276"/>
    </location>
</feature>
<feature type="transmembrane region" description="Helical" evidence="1">
    <location>
        <begin position="7"/>
        <end position="25"/>
    </location>
</feature>
<gene>
    <name evidence="2" type="ORF">OK18_15565</name>
</gene>
<feature type="transmembrane region" description="Helical" evidence="1">
    <location>
        <begin position="95"/>
        <end position="116"/>
    </location>
</feature>
<evidence type="ECO:0000313" key="3">
    <source>
        <dbReference type="Proteomes" id="UP000035213"/>
    </source>
</evidence>
<evidence type="ECO:0000313" key="2">
    <source>
        <dbReference type="EMBL" id="AKK73836.1"/>
    </source>
</evidence>
<feature type="transmembrane region" description="Helical" evidence="1">
    <location>
        <begin position="285"/>
        <end position="304"/>
    </location>
</feature>
<evidence type="ECO:0008006" key="4">
    <source>
        <dbReference type="Google" id="ProtNLM"/>
    </source>
</evidence>
<keyword evidence="1" id="KW-1133">Transmembrane helix</keyword>
<proteinExistence type="predicted"/>
<dbReference type="EMBL" id="CP009928">
    <property type="protein sequence ID" value="AKK73836.1"/>
    <property type="molecule type" value="Genomic_DNA"/>
</dbReference>
<dbReference type="Proteomes" id="UP000035213">
    <property type="component" value="Chromosome"/>
</dbReference>
<feature type="transmembrane region" description="Helical" evidence="1">
    <location>
        <begin position="181"/>
        <end position="202"/>
    </location>
</feature>
<dbReference type="STRING" id="1324352.OK18_15565"/>
<organism evidence="2 3">
    <name type="scientific">Chryseobacterium gallinarum</name>
    <dbReference type="NCBI Taxonomy" id="1324352"/>
    <lineage>
        <taxon>Bacteria</taxon>
        <taxon>Pseudomonadati</taxon>
        <taxon>Bacteroidota</taxon>
        <taxon>Flavobacteriia</taxon>
        <taxon>Flavobacteriales</taxon>
        <taxon>Weeksellaceae</taxon>
        <taxon>Chryseobacterium group</taxon>
        <taxon>Chryseobacterium</taxon>
    </lineage>
</organism>
<dbReference type="RefSeq" id="WP_053328591.1">
    <property type="nucleotide sequence ID" value="NZ_CP009928.1"/>
</dbReference>
<name>A0A0G3M3S9_CHRGL</name>
<keyword evidence="1" id="KW-0812">Transmembrane</keyword>
<sequence length="392" mass="45412">MKHRAPVIFLYTYALSFSFLKTVRLPNEWAKAHWLVDYRSGFIKRGLAGEIFGFFFEKSECQIEIVSAVILFLLYLAIMIIAVKHTFQNYHIRKVLLYTVFFLSQYIVLSAHFIGYLDQVIFLLTFLAVYLIRQRYITLASLLCGVSVLIHEISFFLMLPICLFALSLNEINNKPAITSDLIRKAIFFSGVSVAMIISVSLYQEFSGKDNREIIFNYLESSGFISRRFGYIVSDAYTESFVTYLKQEGPNFLKRVFFSAFTIKFWIPIAFMMLMIYKLFRNVNGYILLFLGIIALFPLILHAIAWDTFRIWSFPFMILFLGFWILDSHFKSVQLPGKPSSFEIIFFVSAVMLTAVLLNGLFDNETEGFSKPERLLLLVPVFSMVTYLIKKPG</sequence>
<dbReference type="PATRIC" id="fig|1324352.5.peg.3244"/>
<evidence type="ECO:0000256" key="1">
    <source>
        <dbReference type="SAM" id="Phobius"/>
    </source>
</evidence>
<dbReference type="KEGG" id="cgn:OK18_15565"/>
<keyword evidence="1" id="KW-0472">Membrane</keyword>
<feature type="transmembrane region" description="Helical" evidence="1">
    <location>
        <begin position="65"/>
        <end position="83"/>
    </location>
</feature>
<dbReference type="OrthoDB" id="1226262at2"/>
<dbReference type="AlphaFoldDB" id="A0A0G3M3S9"/>